<proteinExistence type="predicted"/>
<organism evidence="5 6">
    <name type="scientific">Asparagus officinalis</name>
    <name type="common">Garden asparagus</name>
    <dbReference type="NCBI Taxonomy" id="4686"/>
    <lineage>
        <taxon>Eukaryota</taxon>
        <taxon>Viridiplantae</taxon>
        <taxon>Streptophyta</taxon>
        <taxon>Embryophyta</taxon>
        <taxon>Tracheophyta</taxon>
        <taxon>Spermatophyta</taxon>
        <taxon>Magnoliopsida</taxon>
        <taxon>Liliopsida</taxon>
        <taxon>Asparagales</taxon>
        <taxon>Asparagaceae</taxon>
        <taxon>Asparagoideae</taxon>
        <taxon>Asparagus</taxon>
    </lineage>
</organism>
<keyword evidence="6" id="KW-1185">Reference proteome</keyword>
<evidence type="ECO:0000313" key="5">
    <source>
        <dbReference type="EMBL" id="ONK80699.1"/>
    </source>
</evidence>
<dbReference type="Proteomes" id="UP000243459">
    <property type="component" value="Chromosome 1"/>
</dbReference>
<dbReference type="Pfam" id="PF00076">
    <property type="entry name" value="RRM_1"/>
    <property type="match status" value="1"/>
</dbReference>
<name>A0A5P1FUK8_ASPOF</name>
<protein>
    <recommendedName>
        <fullName evidence="4">RRM domain-containing protein</fullName>
    </recommendedName>
</protein>
<dbReference type="InterPro" id="IPR012677">
    <property type="entry name" value="Nucleotide-bd_a/b_plait_sf"/>
</dbReference>
<accession>A0A5P1FUK8</accession>
<dbReference type="PROSITE" id="PS50102">
    <property type="entry name" value="RRM"/>
    <property type="match status" value="1"/>
</dbReference>
<dbReference type="InterPro" id="IPR035979">
    <property type="entry name" value="RBD_domain_sf"/>
</dbReference>
<evidence type="ECO:0000256" key="2">
    <source>
        <dbReference type="PROSITE-ProRule" id="PRU00176"/>
    </source>
</evidence>
<sequence>MTELNGVIFDPETGATLHIELARSNSRRRPRVDGAYDIIDKRAKVRNDEQNIWSNNGNGGSDADTEIENSSKKGATQRKRKADDARSAQNALSSRKSKLQDGISPCSTLFIANLSPLCSEEDIKKMLSECRGFEVLKMQNKSGKPVAFANFSGIEEATEAKEKLLGSLQAAADDAGLHLEV</sequence>
<dbReference type="SUPFAM" id="SSF54928">
    <property type="entry name" value="RNA-binding domain, RBD"/>
    <property type="match status" value="1"/>
</dbReference>
<dbReference type="OMA" id="NDEQNIW"/>
<dbReference type="Gramene" id="ONK80699">
    <property type="protein sequence ID" value="ONK80699"/>
    <property type="gene ID" value="A4U43_C01F20780"/>
</dbReference>
<evidence type="ECO:0000313" key="6">
    <source>
        <dbReference type="Proteomes" id="UP000243459"/>
    </source>
</evidence>
<gene>
    <name evidence="5" type="ORF">A4U43_C01F20780</name>
</gene>
<evidence type="ECO:0000256" key="3">
    <source>
        <dbReference type="SAM" id="MobiDB-lite"/>
    </source>
</evidence>
<dbReference type="GO" id="GO:0003723">
    <property type="term" value="F:RNA binding"/>
    <property type="evidence" value="ECO:0007669"/>
    <property type="project" value="UniProtKB-UniRule"/>
</dbReference>
<feature type="region of interest" description="Disordered" evidence="3">
    <location>
        <begin position="49"/>
        <end position="101"/>
    </location>
</feature>
<evidence type="ECO:0000256" key="1">
    <source>
        <dbReference type="ARBA" id="ARBA00022884"/>
    </source>
</evidence>
<dbReference type="EMBL" id="CM007381">
    <property type="protein sequence ID" value="ONK80699.1"/>
    <property type="molecule type" value="Genomic_DNA"/>
</dbReference>
<feature type="domain" description="RRM" evidence="4">
    <location>
        <begin position="107"/>
        <end position="181"/>
    </location>
</feature>
<dbReference type="PANTHER" id="PTHR10501">
    <property type="entry name" value="U1 SMALL NUCLEAR RIBONUCLEOPROTEIN A/U2 SMALL NUCLEAR RIBONUCLEOPROTEIN B"/>
    <property type="match status" value="1"/>
</dbReference>
<reference evidence="6" key="1">
    <citation type="journal article" date="2017" name="Nat. Commun.">
        <title>The asparagus genome sheds light on the origin and evolution of a young Y chromosome.</title>
        <authorList>
            <person name="Harkess A."/>
            <person name="Zhou J."/>
            <person name="Xu C."/>
            <person name="Bowers J.E."/>
            <person name="Van der Hulst R."/>
            <person name="Ayyampalayam S."/>
            <person name="Mercati F."/>
            <person name="Riccardi P."/>
            <person name="McKain M.R."/>
            <person name="Kakrana A."/>
            <person name="Tang H."/>
            <person name="Ray J."/>
            <person name="Groenendijk J."/>
            <person name="Arikit S."/>
            <person name="Mathioni S.M."/>
            <person name="Nakano M."/>
            <person name="Shan H."/>
            <person name="Telgmann-Rauber A."/>
            <person name="Kanno A."/>
            <person name="Yue Z."/>
            <person name="Chen H."/>
            <person name="Li W."/>
            <person name="Chen Y."/>
            <person name="Xu X."/>
            <person name="Zhang Y."/>
            <person name="Luo S."/>
            <person name="Chen H."/>
            <person name="Gao J."/>
            <person name="Mao Z."/>
            <person name="Pires J.C."/>
            <person name="Luo M."/>
            <person name="Kudrna D."/>
            <person name="Wing R.A."/>
            <person name="Meyers B.C."/>
            <person name="Yi K."/>
            <person name="Kong H."/>
            <person name="Lavrijsen P."/>
            <person name="Sunseri F."/>
            <person name="Falavigna A."/>
            <person name="Ye Y."/>
            <person name="Leebens-Mack J.H."/>
            <person name="Chen G."/>
        </authorList>
    </citation>
    <scope>NUCLEOTIDE SEQUENCE [LARGE SCALE GENOMIC DNA]</scope>
    <source>
        <strain evidence="6">cv. DH0086</strain>
    </source>
</reference>
<dbReference type="Gene3D" id="3.30.70.330">
    <property type="match status" value="1"/>
</dbReference>
<evidence type="ECO:0000259" key="4">
    <source>
        <dbReference type="PROSITE" id="PS50102"/>
    </source>
</evidence>
<dbReference type="InterPro" id="IPR000504">
    <property type="entry name" value="RRM_dom"/>
</dbReference>
<keyword evidence="1 2" id="KW-0694">RNA-binding</keyword>
<dbReference type="AlphaFoldDB" id="A0A5P1FUK8"/>